<keyword evidence="5" id="KW-1185">Reference proteome</keyword>
<feature type="transmembrane region" description="Helical" evidence="2">
    <location>
        <begin position="50"/>
        <end position="69"/>
    </location>
</feature>
<dbReference type="Proteomes" id="UP001300383">
    <property type="component" value="Unassembled WGS sequence"/>
</dbReference>
<keyword evidence="2" id="KW-0812">Transmembrane</keyword>
<evidence type="ECO:0000313" key="4">
    <source>
        <dbReference type="EMBL" id="MDI9241572.1"/>
    </source>
</evidence>
<keyword evidence="3" id="KW-0732">Signal</keyword>
<proteinExistence type="predicted"/>
<reference evidence="4 5" key="1">
    <citation type="submission" date="2023-05" db="EMBL/GenBank/DDBJ databases">
        <title>[ruminococcus] sp. nov., isolated from a pig farm feces dump.</title>
        <authorList>
            <person name="Chang Y.-H."/>
        </authorList>
    </citation>
    <scope>NUCLEOTIDE SEQUENCE [LARGE SCALE GENOMIC DNA]</scope>
    <source>
        <strain evidence="4 5">YH-rum2234</strain>
    </source>
</reference>
<name>A0AAP4EXA2_9FIRM</name>
<sequence>MKKKVIAVFCALTLMFGMSLTAMAEASPSGTKDTTDTTNTTSKAPETGEANLLIYGVAAAALLSGTAVISRKRLEALK</sequence>
<comment type="caution">
    <text evidence="4">The sequence shown here is derived from an EMBL/GenBank/DDBJ whole genome shotgun (WGS) entry which is preliminary data.</text>
</comment>
<evidence type="ECO:0000256" key="1">
    <source>
        <dbReference type="SAM" id="MobiDB-lite"/>
    </source>
</evidence>
<accession>A0AAP4EXA2</accession>
<gene>
    <name evidence="4" type="ORF">QJ036_03650</name>
</gene>
<feature type="chain" id="PRO_5042959899" evidence="3">
    <location>
        <begin position="25"/>
        <end position="78"/>
    </location>
</feature>
<keyword evidence="2" id="KW-1133">Transmembrane helix</keyword>
<evidence type="ECO:0000256" key="3">
    <source>
        <dbReference type="SAM" id="SignalP"/>
    </source>
</evidence>
<dbReference type="NCBIfam" id="TIGR01167">
    <property type="entry name" value="LPXTG_anchor"/>
    <property type="match status" value="1"/>
</dbReference>
<dbReference type="AlphaFoldDB" id="A0AAP4EXA2"/>
<keyword evidence="2" id="KW-0472">Membrane</keyword>
<dbReference type="RefSeq" id="WP_283230079.1">
    <property type="nucleotide sequence ID" value="NZ_JASGBQ010000003.1"/>
</dbReference>
<evidence type="ECO:0000313" key="5">
    <source>
        <dbReference type="Proteomes" id="UP001300383"/>
    </source>
</evidence>
<evidence type="ECO:0000256" key="2">
    <source>
        <dbReference type="SAM" id="Phobius"/>
    </source>
</evidence>
<feature type="region of interest" description="Disordered" evidence="1">
    <location>
        <begin position="26"/>
        <end position="45"/>
    </location>
</feature>
<feature type="signal peptide" evidence="3">
    <location>
        <begin position="1"/>
        <end position="24"/>
    </location>
</feature>
<protein>
    <submittedName>
        <fullName evidence="4">LPXTG cell wall anchor domain-containing protein</fullName>
    </submittedName>
</protein>
<dbReference type="EMBL" id="JASGBQ010000003">
    <property type="protein sequence ID" value="MDI9241572.1"/>
    <property type="molecule type" value="Genomic_DNA"/>
</dbReference>
<organism evidence="4 5">
    <name type="scientific">Fusibacillus kribbianus</name>
    <dbReference type="NCBI Taxonomy" id="3044208"/>
    <lineage>
        <taxon>Bacteria</taxon>
        <taxon>Bacillati</taxon>
        <taxon>Bacillota</taxon>
        <taxon>Clostridia</taxon>
        <taxon>Lachnospirales</taxon>
        <taxon>Lachnospiraceae</taxon>
        <taxon>Fusibacillus</taxon>
    </lineage>
</organism>